<dbReference type="EMBL" id="BOPH01000010">
    <property type="protein sequence ID" value="GIJ65808.1"/>
    <property type="molecule type" value="Genomic_DNA"/>
</dbReference>
<gene>
    <name evidence="1" type="ORF">Voc01_007250</name>
</gene>
<sequence length="214" mass="23390">MITVGHRFGNSAAGLRDALGAGVDLVEADVHRYRGRLELRHSKWLGRWHLWDRGGVLVRRRDVELPLLRDLLAGADPGRLMLDLKGVHPGLAPALATVLPADTPVWICTQHWWMLRHFAGHRNARLVLSAGSRRGLGRLRATLRAGRPAAGVSVRRDLLTPAVVAELHGSAPAVLTWPVDTEAELVDARRLGVSGVISKNLALLRTLNASDTDR</sequence>
<proteinExistence type="predicted"/>
<evidence type="ECO:0000313" key="1">
    <source>
        <dbReference type="EMBL" id="GIJ65808.1"/>
    </source>
</evidence>
<dbReference type="Proteomes" id="UP000635606">
    <property type="component" value="Unassembled WGS sequence"/>
</dbReference>
<evidence type="ECO:0008006" key="3">
    <source>
        <dbReference type="Google" id="ProtNLM"/>
    </source>
</evidence>
<dbReference type="GO" id="GO:0006629">
    <property type="term" value="P:lipid metabolic process"/>
    <property type="evidence" value="ECO:0007669"/>
    <property type="project" value="InterPro"/>
</dbReference>
<comment type="caution">
    <text evidence="1">The sequence shown here is derived from an EMBL/GenBank/DDBJ whole genome shotgun (WGS) entry which is preliminary data.</text>
</comment>
<protein>
    <recommendedName>
        <fullName evidence="3">Glycerophosphoryl diester phosphodiesterase</fullName>
    </recommendedName>
</protein>
<keyword evidence="2" id="KW-1185">Reference proteome</keyword>
<evidence type="ECO:0000313" key="2">
    <source>
        <dbReference type="Proteomes" id="UP000635606"/>
    </source>
</evidence>
<organism evidence="1 2">
    <name type="scientific">Virgisporangium ochraceum</name>
    <dbReference type="NCBI Taxonomy" id="65505"/>
    <lineage>
        <taxon>Bacteria</taxon>
        <taxon>Bacillati</taxon>
        <taxon>Actinomycetota</taxon>
        <taxon>Actinomycetes</taxon>
        <taxon>Micromonosporales</taxon>
        <taxon>Micromonosporaceae</taxon>
        <taxon>Virgisporangium</taxon>
    </lineage>
</organism>
<dbReference type="InterPro" id="IPR017946">
    <property type="entry name" value="PLC-like_Pdiesterase_TIM-brl"/>
</dbReference>
<dbReference type="Gene3D" id="3.20.20.190">
    <property type="entry name" value="Phosphatidylinositol (PI) phosphodiesterase"/>
    <property type="match status" value="1"/>
</dbReference>
<dbReference type="CDD" id="cd08556">
    <property type="entry name" value="GDPD"/>
    <property type="match status" value="1"/>
</dbReference>
<dbReference type="SUPFAM" id="SSF51695">
    <property type="entry name" value="PLC-like phosphodiesterases"/>
    <property type="match status" value="1"/>
</dbReference>
<dbReference type="RefSeq" id="WP_203925810.1">
    <property type="nucleotide sequence ID" value="NZ_BOPH01000010.1"/>
</dbReference>
<name>A0A8J3ZMZ3_9ACTN</name>
<reference evidence="1" key="1">
    <citation type="submission" date="2021-01" db="EMBL/GenBank/DDBJ databases">
        <title>Whole genome shotgun sequence of Virgisporangium ochraceum NBRC 16418.</title>
        <authorList>
            <person name="Komaki H."/>
            <person name="Tamura T."/>
        </authorList>
    </citation>
    <scope>NUCLEOTIDE SEQUENCE</scope>
    <source>
        <strain evidence="1">NBRC 16418</strain>
    </source>
</reference>
<dbReference type="GO" id="GO:0008081">
    <property type="term" value="F:phosphoric diester hydrolase activity"/>
    <property type="evidence" value="ECO:0007669"/>
    <property type="project" value="InterPro"/>
</dbReference>
<dbReference type="AlphaFoldDB" id="A0A8J3ZMZ3"/>
<accession>A0A8J3ZMZ3</accession>